<keyword evidence="1" id="KW-0812">Transmembrane</keyword>
<dbReference type="AlphaFoldDB" id="A0A3S5F1C2"/>
<name>A0A3S5F1C2_SERFO</name>
<protein>
    <submittedName>
        <fullName evidence="2">Uncharacterized protein</fullName>
    </submittedName>
</protein>
<evidence type="ECO:0000313" key="3">
    <source>
        <dbReference type="Proteomes" id="UP000270487"/>
    </source>
</evidence>
<keyword evidence="1" id="KW-1133">Transmembrane helix</keyword>
<dbReference type="Proteomes" id="UP000270487">
    <property type="component" value="Chromosome"/>
</dbReference>
<evidence type="ECO:0000256" key="1">
    <source>
        <dbReference type="SAM" id="Phobius"/>
    </source>
</evidence>
<evidence type="ECO:0000313" key="2">
    <source>
        <dbReference type="EMBL" id="VEI63194.1"/>
    </source>
</evidence>
<gene>
    <name evidence="2" type="ORF">NCTC13193_00689</name>
</gene>
<organism evidence="2 3">
    <name type="scientific">Serratia fonticola</name>
    <dbReference type="NCBI Taxonomy" id="47917"/>
    <lineage>
        <taxon>Bacteria</taxon>
        <taxon>Pseudomonadati</taxon>
        <taxon>Pseudomonadota</taxon>
        <taxon>Gammaproteobacteria</taxon>
        <taxon>Enterobacterales</taxon>
        <taxon>Yersiniaceae</taxon>
        <taxon>Serratia</taxon>
    </lineage>
</organism>
<feature type="transmembrane region" description="Helical" evidence="1">
    <location>
        <begin position="20"/>
        <end position="38"/>
    </location>
</feature>
<reference evidence="2 3" key="1">
    <citation type="submission" date="2018-12" db="EMBL/GenBank/DDBJ databases">
        <authorList>
            <consortium name="Pathogen Informatics"/>
        </authorList>
    </citation>
    <scope>NUCLEOTIDE SEQUENCE [LARGE SCALE GENOMIC DNA]</scope>
    <source>
        <strain evidence="2 3">NCTC13193</strain>
    </source>
</reference>
<proteinExistence type="predicted"/>
<sequence>MRASSLLLLNNLSIGHIDISLWVMFFVIFIILMLIFRFSP</sequence>
<keyword evidence="1" id="KW-0472">Membrane</keyword>
<accession>A0A3S5F1C2</accession>
<dbReference type="EMBL" id="LR134492">
    <property type="protein sequence ID" value="VEI63194.1"/>
    <property type="molecule type" value="Genomic_DNA"/>
</dbReference>